<dbReference type="PANTHER" id="PTHR21472">
    <property type="entry name" value="ENDONUCLEASE DOMAIN-CONTAINING 1 PROTEIN ENDOD1"/>
    <property type="match status" value="1"/>
</dbReference>
<name>A0A5A9NJ07_9TELE</name>
<feature type="domain" description="ENPP1-3/EXOG-like endonuclease/phosphodiesterase" evidence="2">
    <location>
        <begin position="67"/>
        <end position="271"/>
    </location>
</feature>
<dbReference type="EMBL" id="SOYY01000016">
    <property type="protein sequence ID" value="KAA0709972.1"/>
    <property type="molecule type" value="Genomic_DNA"/>
</dbReference>
<dbReference type="InterPro" id="IPR044929">
    <property type="entry name" value="DNA/RNA_non-sp_Endonuclease_sf"/>
</dbReference>
<dbReference type="AlphaFoldDB" id="A0A5A9NJ07"/>
<dbReference type="PANTHER" id="PTHR21472:SF15">
    <property type="entry name" value="ENDONUCLEASE DOMAIN-CONTAINING 1 PROTEIN-RELATED"/>
    <property type="match status" value="1"/>
</dbReference>
<reference evidence="4 5" key="1">
    <citation type="journal article" date="2019" name="Mol. Ecol. Resour.">
        <title>Chromosome-level genome assembly of Triplophysa tibetana, a fish adapted to the harsh high-altitude environment of the Tibetan Plateau.</title>
        <authorList>
            <person name="Yang X."/>
            <person name="Liu H."/>
            <person name="Ma Z."/>
            <person name="Zou Y."/>
            <person name="Zou M."/>
            <person name="Mao Y."/>
            <person name="Li X."/>
            <person name="Wang H."/>
            <person name="Chen T."/>
            <person name="Wang W."/>
            <person name="Yang R."/>
        </authorList>
    </citation>
    <scope>NUCLEOTIDE SEQUENCE [LARGE SCALE GENOMIC DNA]</scope>
    <source>
        <strain evidence="4">TTIB1903HZAU</strain>
        <tissue evidence="4">Muscle</tissue>
    </source>
</reference>
<evidence type="ECO:0000259" key="2">
    <source>
        <dbReference type="SMART" id="SM00477"/>
    </source>
</evidence>
<accession>A0A5A9NJ07</accession>
<dbReference type="SUPFAM" id="SSF54060">
    <property type="entry name" value="His-Me finger endonucleases"/>
    <property type="match status" value="1"/>
</dbReference>
<feature type="domain" description="DNA/RNA non-specific endonuclease/pyrophosphatase/phosphodiesterase" evidence="3">
    <location>
        <begin position="66"/>
        <end position="285"/>
    </location>
</feature>
<dbReference type="GO" id="GO:0003676">
    <property type="term" value="F:nucleic acid binding"/>
    <property type="evidence" value="ECO:0007669"/>
    <property type="project" value="InterPro"/>
</dbReference>
<dbReference type="GO" id="GO:0016787">
    <property type="term" value="F:hydrolase activity"/>
    <property type="evidence" value="ECO:0007669"/>
    <property type="project" value="InterPro"/>
</dbReference>
<dbReference type="GO" id="GO:0046872">
    <property type="term" value="F:metal ion binding"/>
    <property type="evidence" value="ECO:0007669"/>
    <property type="project" value="InterPro"/>
</dbReference>
<comment type="caution">
    <text evidence="4">The sequence shown here is derived from an EMBL/GenBank/DDBJ whole genome shotgun (WGS) entry which is preliminary data.</text>
</comment>
<protein>
    <submittedName>
        <fullName evidence="4">Endonuclease domain-containing 1 protein</fullName>
    </submittedName>
</protein>
<dbReference type="InterPro" id="IPR020821">
    <property type="entry name" value="ENPP1-3/EXOG-like_nuc-like"/>
</dbReference>
<feature type="chain" id="PRO_5022935734" evidence="1">
    <location>
        <begin position="23"/>
        <end position="285"/>
    </location>
</feature>
<evidence type="ECO:0000259" key="3">
    <source>
        <dbReference type="SMART" id="SM00892"/>
    </source>
</evidence>
<dbReference type="InterPro" id="IPR044925">
    <property type="entry name" value="His-Me_finger_sf"/>
</dbReference>
<dbReference type="Pfam" id="PF01223">
    <property type="entry name" value="Endonuclease_NS"/>
    <property type="match status" value="1"/>
</dbReference>
<keyword evidence="4" id="KW-0540">Nuclease</keyword>
<gene>
    <name evidence="4" type="ORF">E1301_Tti018087</name>
</gene>
<proteinExistence type="predicted"/>
<keyword evidence="4" id="KW-0378">Hydrolase</keyword>
<evidence type="ECO:0000256" key="1">
    <source>
        <dbReference type="SAM" id="SignalP"/>
    </source>
</evidence>
<dbReference type="InterPro" id="IPR001604">
    <property type="entry name" value="Endo_G_ENPP1-like_dom"/>
</dbReference>
<dbReference type="InterPro" id="IPR039015">
    <property type="entry name" value="ENDOD1"/>
</dbReference>
<dbReference type="Proteomes" id="UP000324632">
    <property type="component" value="Chromosome 16"/>
</dbReference>
<keyword evidence="1" id="KW-0732">Signal</keyword>
<dbReference type="Gene3D" id="3.40.570.10">
    <property type="entry name" value="Extracellular Endonuclease, subunit A"/>
    <property type="match status" value="1"/>
</dbReference>
<keyword evidence="5" id="KW-1185">Reference proteome</keyword>
<dbReference type="SMART" id="SM00892">
    <property type="entry name" value="Endonuclease_NS"/>
    <property type="match status" value="1"/>
</dbReference>
<sequence>MGLLVACVVCVLLALSFPGIVSKLEDKLTKCGDFFFEEESPLIHGILENSEPQNNDYRVVCQKYKNKIRYATLYDTGKKIPLFSAYKYTGTKVFVKQESLQTWMIELELEPKDAEMSVPFENQARNKDYWIKNTYKYFPGTLFSMSHTADEETAESILTLTNSVPQTNGFRDGIWNLVDQTTKESMENDCIDNNDNLVAYVMTGAVPGNTMLNQRVNVPSYMWTAFCCYNSTTTSWVSKAYYTENKRKKATKIKLKSLEDLQGFLTTKLGGKVELFKNNCSLDDS</sequence>
<organism evidence="4 5">
    <name type="scientific">Triplophysa tibetana</name>
    <dbReference type="NCBI Taxonomy" id="1572043"/>
    <lineage>
        <taxon>Eukaryota</taxon>
        <taxon>Metazoa</taxon>
        <taxon>Chordata</taxon>
        <taxon>Craniata</taxon>
        <taxon>Vertebrata</taxon>
        <taxon>Euteleostomi</taxon>
        <taxon>Actinopterygii</taxon>
        <taxon>Neopterygii</taxon>
        <taxon>Teleostei</taxon>
        <taxon>Ostariophysi</taxon>
        <taxon>Cypriniformes</taxon>
        <taxon>Nemacheilidae</taxon>
        <taxon>Triplophysa</taxon>
    </lineage>
</organism>
<feature type="signal peptide" evidence="1">
    <location>
        <begin position="1"/>
        <end position="22"/>
    </location>
</feature>
<keyword evidence="4" id="KW-0255">Endonuclease</keyword>
<evidence type="ECO:0000313" key="4">
    <source>
        <dbReference type="EMBL" id="KAA0709972.1"/>
    </source>
</evidence>
<evidence type="ECO:0000313" key="5">
    <source>
        <dbReference type="Proteomes" id="UP000324632"/>
    </source>
</evidence>
<dbReference type="SMART" id="SM00477">
    <property type="entry name" value="NUC"/>
    <property type="match status" value="1"/>
</dbReference>
<dbReference type="GO" id="GO:0004519">
    <property type="term" value="F:endonuclease activity"/>
    <property type="evidence" value="ECO:0007669"/>
    <property type="project" value="UniProtKB-KW"/>
</dbReference>